<dbReference type="AlphaFoldDB" id="A0A426SJJ2"/>
<accession>A0A426SJJ2</accession>
<feature type="compositionally biased region" description="Pro residues" evidence="1">
    <location>
        <begin position="75"/>
        <end position="86"/>
    </location>
</feature>
<name>A0A426SJJ2_9MICO</name>
<gene>
    <name evidence="2" type="ORF">DS079_11310</name>
</gene>
<organism evidence="2 3">
    <name type="scientific">Brachybacterium paraconglomeratum</name>
    <dbReference type="NCBI Taxonomy" id="173362"/>
    <lineage>
        <taxon>Bacteria</taxon>
        <taxon>Bacillati</taxon>
        <taxon>Actinomycetota</taxon>
        <taxon>Actinomycetes</taxon>
        <taxon>Micrococcales</taxon>
        <taxon>Dermabacteraceae</taxon>
        <taxon>Brachybacterium</taxon>
    </lineage>
</organism>
<evidence type="ECO:0000313" key="2">
    <source>
        <dbReference type="EMBL" id="RRR18322.1"/>
    </source>
</evidence>
<sequence>MKWPALTVLAAVAAVICIIVAFAVVSGAGNKTSAGSPQSAPAEPVPSDGDPTGSLELQPFDESGERVGDTELNPAPAPGADAPPDPLDSSARERSEYFVLPERFTAQWPTELETWTKTDTADRGFERTHATTLSLDPGPGVLPAEMDGALLVEAGTDFVGDESDFRDAMINGEDEFYEVTEVEVGGAPAALSSPRDRVGPVRVDAAVNGELISVVTIRLQTEDGEVVGLTDEEIVTVANEYVDALYGGAK</sequence>
<reference evidence="2 3" key="1">
    <citation type="submission" date="2018-07" db="EMBL/GenBank/DDBJ databases">
        <title>Brachybacteriurn paraconglorneratum KCTC 9916.</title>
        <authorList>
            <person name="Li Y."/>
        </authorList>
    </citation>
    <scope>NUCLEOTIDE SEQUENCE [LARGE SCALE GENOMIC DNA]</scope>
    <source>
        <strain evidence="2 3">KCTC 9916</strain>
    </source>
</reference>
<evidence type="ECO:0000256" key="1">
    <source>
        <dbReference type="SAM" id="MobiDB-lite"/>
    </source>
</evidence>
<feature type="region of interest" description="Disordered" evidence="1">
    <location>
        <begin position="30"/>
        <end position="91"/>
    </location>
</feature>
<dbReference type="Proteomes" id="UP000274327">
    <property type="component" value="Unassembled WGS sequence"/>
</dbReference>
<comment type="caution">
    <text evidence="2">The sequence shown here is derived from an EMBL/GenBank/DDBJ whole genome shotgun (WGS) entry which is preliminary data.</text>
</comment>
<protein>
    <submittedName>
        <fullName evidence="2">Uncharacterized protein</fullName>
    </submittedName>
</protein>
<evidence type="ECO:0000313" key="3">
    <source>
        <dbReference type="Proteomes" id="UP000274327"/>
    </source>
</evidence>
<keyword evidence="3" id="KW-1185">Reference proteome</keyword>
<proteinExistence type="predicted"/>
<dbReference type="GeneID" id="78121609"/>
<dbReference type="EMBL" id="QOCI01000008">
    <property type="protein sequence ID" value="RRR18322.1"/>
    <property type="molecule type" value="Genomic_DNA"/>
</dbReference>
<dbReference type="RefSeq" id="WP_126987733.1">
    <property type="nucleotide sequence ID" value="NZ_ML133856.1"/>
</dbReference>
<feature type="compositionally biased region" description="Polar residues" evidence="1">
    <location>
        <begin position="30"/>
        <end position="39"/>
    </location>
</feature>